<feature type="compositionally biased region" description="Polar residues" evidence="1">
    <location>
        <begin position="371"/>
        <end position="385"/>
    </location>
</feature>
<evidence type="ECO:0000256" key="2">
    <source>
        <dbReference type="SAM" id="Phobius"/>
    </source>
</evidence>
<keyword evidence="2" id="KW-0812">Transmembrane</keyword>
<protein>
    <submittedName>
        <fullName evidence="5">C2 domain-containing protein 5</fullName>
    </submittedName>
</protein>
<dbReference type="OrthoDB" id="419768at2759"/>
<dbReference type="GO" id="GO:0005509">
    <property type="term" value="F:calcium ion binding"/>
    <property type="evidence" value="ECO:0007669"/>
    <property type="project" value="TreeGrafter"/>
</dbReference>
<feature type="domain" description="C2" evidence="4">
    <location>
        <begin position="277"/>
        <end position="365"/>
    </location>
</feature>
<keyword evidence="2" id="KW-0472">Membrane</keyword>
<sequence length="526" mass="56776">MSRSHPCIEDGVCGEGGGSSSGPSQSTSNPTPGCPTHTSAAPTLPPLCAMCHVPYSETSLPFRVKISKCAVCRKGKVPDVLFTTLELPTCLPVSGIGCLIQARVARSKKDLKGELNAKEISDSLPFLEYELHKHLINKMKIKGMNSLFGLRVRVTVGERLIVGVATATAVFLTALPPPPVPRVTTGGAGREDEKRRVEVQKLLHATIARNKECYGLKNLPTDVGDEGVPSDTEDSEDDLPEIDLSSGNKDTSVLELDDMEDAEMIDLLVEASPPVHMVAVTTQLPPGVPRETIVTNLQMFTRVWRAKVPALLSHNIFNHYFDKLLQSVYFKVRKLSPCIISGLQVNVELPEEDEIQISLFGMVLGQGSLPNVPSLPQTTTSQSQVPVPHSIHPEVPQKKAKQAPPTDDGEMIFKMEELVPASEETSKPRPIAQPLPSTTTATTTTTAATTTPSRPLTGGIGGALSITPVSSFPSIPSSTSISSSTSSARSSLRSKNDPKYCHVSRDIWLSHLVVGWAITYFLYFFV</sequence>
<dbReference type="PANTHER" id="PTHR37412:SF2">
    <property type="entry name" value="C2 DOMAIN-CONTAINING PROTEIN 5"/>
    <property type="match status" value="1"/>
</dbReference>
<feature type="domain" description="C2" evidence="3">
    <location>
        <begin position="75"/>
        <end position="173"/>
    </location>
</feature>
<evidence type="ECO:0000313" key="5">
    <source>
        <dbReference type="EMBL" id="MPC17140.1"/>
    </source>
</evidence>
<dbReference type="PANTHER" id="PTHR37412">
    <property type="entry name" value="C2 DOMAIN-CONTAINING PROTEIN 5"/>
    <property type="match status" value="1"/>
</dbReference>
<reference evidence="5 6" key="1">
    <citation type="submission" date="2019-05" db="EMBL/GenBank/DDBJ databases">
        <title>Another draft genome of Portunus trituberculatus and its Hox gene families provides insights of decapod evolution.</title>
        <authorList>
            <person name="Jeong J.-H."/>
            <person name="Song I."/>
            <person name="Kim S."/>
            <person name="Choi T."/>
            <person name="Kim D."/>
            <person name="Ryu S."/>
            <person name="Kim W."/>
        </authorList>
    </citation>
    <scope>NUCLEOTIDE SEQUENCE [LARGE SCALE GENOMIC DNA]</scope>
    <source>
        <tissue evidence="5">Muscle</tissue>
    </source>
</reference>
<dbReference type="AlphaFoldDB" id="A0A5B7D778"/>
<feature type="compositionally biased region" description="Low complexity" evidence="1">
    <location>
        <begin position="21"/>
        <end position="31"/>
    </location>
</feature>
<dbReference type="Proteomes" id="UP000324222">
    <property type="component" value="Unassembled WGS sequence"/>
</dbReference>
<feature type="transmembrane region" description="Helical" evidence="2">
    <location>
        <begin position="507"/>
        <end position="525"/>
    </location>
</feature>
<feature type="region of interest" description="Disordered" evidence="1">
    <location>
        <begin position="420"/>
        <end position="498"/>
    </location>
</feature>
<evidence type="ECO:0000256" key="1">
    <source>
        <dbReference type="SAM" id="MobiDB-lite"/>
    </source>
</evidence>
<dbReference type="InterPro" id="IPR056431">
    <property type="entry name" value="C2CD5_YbjQ-rel_dom"/>
</dbReference>
<dbReference type="GO" id="GO:0090314">
    <property type="term" value="P:positive regulation of protein targeting to membrane"/>
    <property type="evidence" value="ECO:0007669"/>
    <property type="project" value="TreeGrafter"/>
</dbReference>
<feature type="compositionally biased region" description="Low complexity" evidence="1">
    <location>
        <begin position="465"/>
        <end position="491"/>
    </location>
</feature>
<dbReference type="Pfam" id="PF23025">
    <property type="entry name" value="YbjQ_2"/>
    <property type="match status" value="1"/>
</dbReference>
<accession>A0A5B7D778</accession>
<keyword evidence="2" id="KW-1133">Transmembrane helix</keyword>
<dbReference type="GO" id="GO:0005544">
    <property type="term" value="F:calcium-dependent phospholipid binding"/>
    <property type="evidence" value="ECO:0007669"/>
    <property type="project" value="InterPro"/>
</dbReference>
<dbReference type="Pfam" id="PF23028">
    <property type="entry name" value="YbjQ_3"/>
    <property type="match status" value="1"/>
</dbReference>
<dbReference type="InterPro" id="IPR038983">
    <property type="entry name" value="C2CD5"/>
</dbReference>
<feature type="region of interest" description="Disordered" evidence="1">
    <location>
        <begin position="1"/>
        <end position="36"/>
    </location>
</feature>
<feature type="region of interest" description="Disordered" evidence="1">
    <location>
        <begin position="219"/>
        <end position="247"/>
    </location>
</feature>
<dbReference type="GO" id="GO:0010828">
    <property type="term" value="P:positive regulation of D-glucose transmembrane transport"/>
    <property type="evidence" value="ECO:0007669"/>
    <property type="project" value="TreeGrafter"/>
</dbReference>
<dbReference type="GO" id="GO:0072659">
    <property type="term" value="P:protein localization to plasma membrane"/>
    <property type="evidence" value="ECO:0007669"/>
    <property type="project" value="TreeGrafter"/>
</dbReference>
<organism evidence="5 6">
    <name type="scientific">Portunus trituberculatus</name>
    <name type="common">Swimming crab</name>
    <name type="synonym">Neptunus trituberculatus</name>
    <dbReference type="NCBI Taxonomy" id="210409"/>
    <lineage>
        <taxon>Eukaryota</taxon>
        <taxon>Metazoa</taxon>
        <taxon>Ecdysozoa</taxon>
        <taxon>Arthropoda</taxon>
        <taxon>Crustacea</taxon>
        <taxon>Multicrustacea</taxon>
        <taxon>Malacostraca</taxon>
        <taxon>Eumalacostraca</taxon>
        <taxon>Eucarida</taxon>
        <taxon>Decapoda</taxon>
        <taxon>Pleocyemata</taxon>
        <taxon>Brachyura</taxon>
        <taxon>Eubrachyura</taxon>
        <taxon>Portunoidea</taxon>
        <taxon>Portunidae</taxon>
        <taxon>Portuninae</taxon>
        <taxon>Portunus</taxon>
    </lineage>
</organism>
<evidence type="ECO:0000259" key="3">
    <source>
        <dbReference type="Pfam" id="PF23025"/>
    </source>
</evidence>
<dbReference type="GO" id="GO:0031340">
    <property type="term" value="P:positive regulation of vesicle fusion"/>
    <property type="evidence" value="ECO:0007669"/>
    <property type="project" value="TreeGrafter"/>
</dbReference>
<proteinExistence type="predicted"/>
<dbReference type="GO" id="GO:0065002">
    <property type="term" value="P:intracellular protein transmembrane transport"/>
    <property type="evidence" value="ECO:0007669"/>
    <property type="project" value="TreeGrafter"/>
</dbReference>
<dbReference type="EMBL" id="VSRR010000562">
    <property type="protein sequence ID" value="MPC17140.1"/>
    <property type="molecule type" value="Genomic_DNA"/>
</dbReference>
<feature type="region of interest" description="Disordered" evidence="1">
    <location>
        <begin position="371"/>
        <end position="407"/>
    </location>
</feature>
<evidence type="ECO:0000259" key="4">
    <source>
        <dbReference type="Pfam" id="PF23028"/>
    </source>
</evidence>
<feature type="compositionally biased region" description="Low complexity" evidence="1">
    <location>
        <begin position="438"/>
        <end position="451"/>
    </location>
</feature>
<gene>
    <name evidence="5" type="primary">C2cd5</name>
    <name evidence="5" type="ORF">E2C01_009987</name>
</gene>
<evidence type="ECO:0000313" key="6">
    <source>
        <dbReference type="Proteomes" id="UP000324222"/>
    </source>
</evidence>
<feature type="compositionally biased region" description="Acidic residues" evidence="1">
    <location>
        <begin position="231"/>
        <end position="241"/>
    </location>
</feature>
<dbReference type="GO" id="GO:0005886">
    <property type="term" value="C:plasma membrane"/>
    <property type="evidence" value="ECO:0007669"/>
    <property type="project" value="TreeGrafter"/>
</dbReference>
<dbReference type="InterPro" id="IPR056430">
    <property type="entry name" value="C2CD5_YbjQ-like_dom"/>
</dbReference>
<comment type="caution">
    <text evidence="5">The sequence shown here is derived from an EMBL/GenBank/DDBJ whole genome shotgun (WGS) entry which is preliminary data.</text>
</comment>
<name>A0A5B7D778_PORTR</name>
<keyword evidence="6" id="KW-1185">Reference proteome</keyword>